<keyword evidence="4" id="KW-0503">Monooxygenase</keyword>
<comment type="caution">
    <text evidence="4">The sequence shown here is derived from an EMBL/GenBank/DDBJ whole genome shotgun (WGS) entry which is preliminary data.</text>
</comment>
<dbReference type="PANTHER" id="PTHR43539">
    <property type="entry name" value="FLAVIN-BINDING MONOOXYGENASE-LIKE PROTEIN (AFU_ORTHOLOGUE AFUA_4G09220)"/>
    <property type="match status" value="1"/>
</dbReference>
<dbReference type="InterPro" id="IPR036188">
    <property type="entry name" value="FAD/NAD-bd_sf"/>
</dbReference>
<dbReference type="GO" id="GO:0004497">
    <property type="term" value="F:monooxygenase activity"/>
    <property type="evidence" value="ECO:0007669"/>
    <property type="project" value="UniProtKB-KW"/>
</dbReference>
<dbReference type="Proteomes" id="UP001390339">
    <property type="component" value="Unassembled WGS sequence"/>
</dbReference>
<proteinExistence type="predicted"/>
<protein>
    <submittedName>
        <fullName evidence="4">Indole-3-pyruvate monooxygenase YUCCA1</fullName>
    </submittedName>
</protein>
<keyword evidence="1" id="KW-0560">Oxidoreductase</keyword>
<dbReference type="PANTHER" id="PTHR43539:SF68">
    <property type="entry name" value="FLAVIN-BINDING MONOOXYGENASE-LIKE PROTEIN (AFU_ORTHOLOGUE AFUA_4G09220)"/>
    <property type="match status" value="1"/>
</dbReference>
<sequence length="696" mass="76454">MSSTPTPPSSPPEPEWPPAADLRRMLEENPLPTIAPDICADDPVSDDDIATAKSRDILEGLNQALGVKDVDKIAQCFFAEQAYWRDQIALTWHLRTFSKRQVIAASLLETSTLRRVTGDGFAIEGQAHFIPALVRDLEPSLYFVSWHISNREVVKTQQSIGFQFSFRTKNPGAKCSGRAMLLPSEEHDNGLGDVKKRIVWRIWVFSTWIDQLDLQPENEALLHAPGRQLDTAGEIIETDVLIIGGGNAAVSIASRLKAMNAESVMVERNPRAGDNWALRYDCLCFHIPTSCCELPYTTYAAELQSPHLLTRGELAQHVRQYVEMFNLNMVTSAKILHTQYDTRAKRWTATIQTPSGQTTVVSKHLVQATGFGSQKPYMPPMRNIDLYKGISIHSNKYKNGKELIDRGVKSVLVVGSANTAFDIMQDCHAAALQTTMAVRSPTYVFPMSYMSQPQTLGAYDHLGVEAADRLFQTGPTVVDSALVQNVLRGMARAGAEPQRYAKLREAGFPVLDSAHPDALLNSNLLERAGGHYVDVGGTVPLAAGEVGVKMGELVGFHERGVTFRDGSAVDADAVVWCTGFADKNYRDIAAEILGGGNGAVAQETNRTSGDPSGGNNDDEDDVLEPDEIARRIDTTWGLDAEGEIRGLAKRHIRAENYWAFGGSANISRWYSRLLALQIKADLEGVLPTPYLRTPGH</sequence>
<dbReference type="Gene3D" id="3.50.50.60">
    <property type="entry name" value="FAD/NAD(P)-binding domain"/>
    <property type="match status" value="1"/>
</dbReference>
<dbReference type="InterPro" id="IPR050982">
    <property type="entry name" value="Auxin_biosynth/cation_transpt"/>
</dbReference>
<keyword evidence="5" id="KW-1185">Reference proteome</keyword>
<feature type="domain" description="FAD/NAD(P)-binding" evidence="3">
    <location>
        <begin position="239"/>
        <end position="443"/>
    </location>
</feature>
<name>A0ABR2IIP1_9PEZI</name>
<dbReference type="SUPFAM" id="SSF51905">
    <property type="entry name" value="FAD/NAD(P)-binding domain"/>
    <property type="match status" value="1"/>
</dbReference>
<dbReference type="InterPro" id="IPR023753">
    <property type="entry name" value="FAD/NAD-binding_dom"/>
</dbReference>
<accession>A0ABR2IIP1</accession>
<evidence type="ECO:0000256" key="2">
    <source>
        <dbReference type="SAM" id="MobiDB-lite"/>
    </source>
</evidence>
<dbReference type="Pfam" id="PF07992">
    <property type="entry name" value="Pyr_redox_2"/>
    <property type="match status" value="1"/>
</dbReference>
<organism evidence="4 5">
    <name type="scientific">Apiospora arundinis</name>
    <dbReference type="NCBI Taxonomy" id="335852"/>
    <lineage>
        <taxon>Eukaryota</taxon>
        <taxon>Fungi</taxon>
        <taxon>Dikarya</taxon>
        <taxon>Ascomycota</taxon>
        <taxon>Pezizomycotina</taxon>
        <taxon>Sordariomycetes</taxon>
        <taxon>Xylariomycetidae</taxon>
        <taxon>Amphisphaeriales</taxon>
        <taxon>Apiosporaceae</taxon>
        <taxon>Apiospora</taxon>
    </lineage>
</organism>
<feature type="region of interest" description="Disordered" evidence="2">
    <location>
        <begin position="600"/>
        <end position="624"/>
    </location>
</feature>
<evidence type="ECO:0000256" key="1">
    <source>
        <dbReference type="ARBA" id="ARBA00023002"/>
    </source>
</evidence>
<evidence type="ECO:0000259" key="3">
    <source>
        <dbReference type="Pfam" id="PF07992"/>
    </source>
</evidence>
<reference evidence="4 5" key="1">
    <citation type="journal article" date="2024" name="IMA Fungus">
        <title>Apiospora arundinis, a panoply of carbohydrate-active enzymes and secondary metabolites.</title>
        <authorList>
            <person name="Sorensen T."/>
            <person name="Petersen C."/>
            <person name="Muurmann A.T."/>
            <person name="Christiansen J.V."/>
            <person name="Brundto M.L."/>
            <person name="Overgaard C.K."/>
            <person name="Boysen A.T."/>
            <person name="Wollenberg R.D."/>
            <person name="Larsen T.O."/>
            <person name="Sorensen J.L."/>
            <person name="Nielsen K.L."/>
            <person name="Sondergaard T.E."/>
        </authorList>
    </citation>
    <scope>NUCLEOTIDE SEQUENCE [LARGE SCALE GENOMIC DNA]</scope>
    <source>
        <strain evidence="4 5">AAU 773</strain>
    </source>
</reference>
<evidence type="ECO:0000313" key="4">
    <source>
        <dbReference type="EMBL" id="KAK8863456.1"/>
    </source>
</evidence>
<gene>
    <name evidence="4" type="ORF">PGQ11_009691</name>
</gene>
<dbReference type="EMBL" id="JAPCWZ010000005">
    <property type="protein sequence ID" value="KAK8863456.1"/>
    <property type="molecule type" value="Genomic_DNA"/>
</dbReference>
<evidence type="ECO:0000313" key="5">
    <source>
        <dbReference type="Proteomes" id="UP001390339"/>
    </source>
</evidence>
<feature type="compositionally biased region" description="Polar residues" evidence="2">
    <location>
        <begin position="602"/>
        <end position="615"/>
    </location>
</feature>